<dbReference type="InterPro" id="IPR002130">
    <property type="entry name" value="Cyclophilin-type_PPIase_dom"/>
</dbReference>
<feature type="domain" description="PPIase cyclophilin-type" evidence="4">
    <location>
        <begin position="16"/>
        <end position="139"/>
    </location>
</feature>
<dbReference type="Proteomes" id="UP000184510">
    <property type="component" value="Unassembled WGS sequence"/>
</dbReference>
<dbReference type="STRING" id="1123071.SAMN02745181_2804"/>
<dbReference type="EMBL" id="FQYR01000005">
    <property type="protein sequence ID" value="SHJ93094.1"/>
    <property type="molecule type" value="Genomic_DNA"/>
</dbReference>
<dbReference type="PANTHER" id="PTHR45625:SF4">
    <property type="entry name" value="PEPTIDYLPROLYL ISOMERASE DOMAIN AND WD REPEAT-CONTAINING PROTEIN 1"/>
    <property type="match status" value="1"/>
</dbReference>
<dbReference type="InParanoid" id="A0A1M6NBP4"/>
<dbReference type="InterPro" id="IPR044666">
    <property type="entry name" value="Cyclophilin_A-like"/>
</dbReference>
<accession>A0A1M6NBP4</accession>
<evidence type="ECO:0000313" key="5">
    <source>
        <dbReference type="EMBL" id="SHJ93094.1"/>
    </source>
</evidence>
<evidence type="ECO:0000259" key="4">
    <source>
        <dbReference type="PROSITE" id="PS50072"/>
    </source>
</evidence>
<dbReference type="Gene3D" id="2.40.100.10">
    <property type="entry name" value="Cyclophilin-like"/>
    <property type="match status" value="1"/>
</dbReference>
<reference evidence="5 6" key="1">
    <citation type="submission" date="2016-11" db="EMBL/GenBank/DDBJ databases">
        <authorList>
            <person name="Jaros S."/>
            <person name="Januszkiewicz K."/>
            <person name="Wedrychowicz H."/>
        </authorList>
    </citation>
    <scope>NUCLEOTIDE SEQUENCE [LARGE SCALE GENOMIC DNA]</scope>
    <source>
        <strain evidence="5 6">DSM 18772</strain>
    </source>
</reference>
<dbReference type="RefSeq" id="WP_143184384.1">
    <property type="nucleotide sequence ID" value="NZ_FQYR01000005.1"/>
</dbReference>
<dbReference type="EC" id="5.2.1.8" evidence="3"/>
<dbReference type="OrthoDB" id="9807797at2"/>
<keyword evidence="1 3" id="KW-0697">Rotamase</keyword>
<dbReference type="FunCoup" id="A0A1M6NBP4">
    <property type="interactions" value="417"/>
</dbReference>
<comment type="function">
    <text evidence="3">PPIases accelerate the folding of proteins. It catalyzes the cis-trans isomerization of proline imidic peptide bonds in oligopeptides.</text>
</comment>
<gene>
    <name evidence="5" type="ORF">SAMN02745181_2804</name>
</gene>
<comment type="catalytic activity">
    <reaction evidence="3">
        <text>[protein]-peptidylproline (omega=180) = [protein]-peptidylproline (omega=0)</text>
        <dbReference type="Rhea" id="RHEA:16237"/>
        <dbReference type="Rhea" id="RHEA-COMP:10747"/>
        <dbReference type="Rhea" id="RHEA-COMP:10748"/>
        <dbReference type="ChEBI" id="CHEBI:83833"/>
        <dbReference type="ChEBI" id="CHEBI:83834"/>
        <dbReference type="EC" id="5.2.1.8"/>
    </reaction>
</comment>
<dbReference type="InterPro" id="IPR029000">
    <property type="entry name" value="Cyclophilin-like_dom_sf"/>
</dbReference>
<dbReference type="GO" id="GO:0003755">
    <property type="term" value="F:peptidyl-prolyl cis-trans isomerase activity"/>
    <property type="evidence" value="ECO:0007669"/>
    <property type="project" value="UniProtKB-UniRule"/>
</dbReference>
<dbReference type="PROSITE" id="PS50072">
    <property type="entry name" value="CSA_PPIASE_2"/>
    <property type="match status" value="1"/>
</dbReference>
<protein>
    <recommendedName>
        <fullName evidence="3">Peptidyl-prolyl cis-trans isomerase</fullName>
        <shortName evidence="3">PPIase</shortName>
        <ecNumber evidence="3">5.2.1.8</ecNumber>
    </recommendedName>
</protein>
<proteinExistence type="inferred from homology"/>
<dbReference type="PRINTS" id="PR00153">
    <property type="entry name" value="CSAPPISMRASE"/>
</dbReference>
<organism evidence="5 6">
    <name type="scientific">Rubritalea squalenifaciens DSM 18772</name>
    <dbReference type="NCBI Taxonomy" id="1123071"/>
    <lineage>
        <taxon>Bacteria</taxon>
        <taxon>Pseudomonadati</taxon>
        <taxon>Verrucomicrobiota</taxon>
        <taxon>Verrucomicrobiia</taxon>
        <taxon>Verrucomicrobiales</taxon>
        <taxon>Rubritaleaceae</taxon>
        <taxon>Rubritalea</taxon>
    </lineage>
</organism>
<keyword evidence="6" id="KW-1185">Reference proteome</keyword>
<evidence type="ECO:0000256" key="2">
    <source>
        <dbReference type="ARBA" id="ARBA00023235"/>
    </source>
</evidence>
<dbReference type="Pfam" id="PF00160">
    <property type="entry name" value="Pro_isomerase"/>
    <property type="match status" value="1"/>
</dbReference>
<evidence type="ECO:0000313" key="6">
    <source>
        <dbReference type="Proteomes" id="UP000184510"/>
    </source>
</evidence>
<sequence length="168" mass="18211">MSELSDIKITMKTSKGDIDITMFANDTPVTCASFLNLAKKGFYDGIKFHRVIANFMIQGGDPTGSGMGGPGYKFECECKPWLKHDSAGILSMANAGPNTNGSQFFITHGPTPHLDGHHTVFGKVSKGQDVVDSIAQGDTITTIEVHDSTDELFEAQKDRIEDWNAKLG</sequence>
<name>A0A1M6NBP4_9BACT</name>
<dbReference type="CDD" id="cd00317">
    <property type="entry name" value="cyclophilin"/>
    <property type="match status" value="1"/>
</dbReference>
<dbReference type="SUPFAM" id="SSF50891">
    <property type="entry name" value="Cyclophilin-like"/>
    <property type="match status" value="1"/>
</dbReference>
<dbReference type="PANTHER" id="PTHR45625">
    <property type="entry name" value="PEPTIDYL-PROLYL CIS-TRANS ISOMERASE-RELATED"/>
    <property type="match status" value="1"/>
</dbReference>
<dbReference type="AlphaFoldDB" id="A0A1M6NBP4"/>
<evidence type="ECO:0000256" key="1">
    <source>
        <dbReference type="ARBA" id="ARBA00023110"/>
    </source>
</evidence>
<keyword evidence="2 3" id="KW-0413">Isomerase</keyword>
<evidence type="ECO:0000256" key="3">
    <source>
        <dbReference type="RuleBase" id="RU363019"/>
    </source>
</evidence>
<comment type="similarity">
    <text evidence="3">Belongs to the cyclophilin-type PPIase family.</text>
</comment>